<dbReference type="AlphaFoldDB" id="A0A1H5UE41"/>
<dbReference type="CDD" id="cd00761">
    <property type="entry name" value="Glyco_tranf_GTA_type"/>
    <property type="match status" value="1"/>
</dbReference>
<dbReference type="EMBL" id="FNUV01000003">
    <property type="protein sequence ID" value="SEF73239.1"/>
    <property type="molecule type" value="Genomic_DNA"/>
</dbReference>
<accession>A0A1H5UE41</accession>
<keyword evidence="1" id="KW-0328">Glycosyltransferase</keyword>
<dbReference type="Gene3D" id="3.90.550.10">
    <property type="entry name" value="Spore Coat Polysaccharide Biosynthesis Protein SpsA, Chain A"/>
    <property type="match status" value="1"/>
</dbReference>
<organism evidence="4 5">
    <name type="scientific">Xylanibacter ruminicola</name>
    <name type="common">Prevotella ruminicola</name>
    <dbReference type="NCBI Taxonomy" id="839"/>
    <lineage>
        <taxon>Bacteria</taxon>
        <taxon>Pseudomonadati</taxon>
        <taxon>Bacteroidota</taxon>
        <taxon>Bacteroidia</taxon>
        <taxon>Bacteroidales</taxon>
        <taxon>Prevotellaceae</taxon>
        <taxon>Xylanibacter</taxon>
    </lineage>
</organism>
<feature type="domain" description="Glycosyltransferase 2-like" evidence="3">
    <location>
        <begin position="5"/>
        <end position="178"/>
    </location>
</feature>
<reference evidence="4 5" key="1">
    <citation type="submission" date="2016-10" db="EMBL/GenBank/DDBJ databases">
        <authorList>
            <person name="de Groot N.N."/>
        </authorList>
    </citation>
    <scope>NUCLEOTIDE SEQUENCE [LARGE SCALE GENOMIC DNA]</scope>
    <source>
        <strain evidence="4 5">AR32</strain>
    </source>
</reference>
<dbReference type="GO" id="GO:0016758">
    <property type="term" value="F:hexosyltransferase activity"/>
    <property type="evidence" value="ECO:0007669"/>
    <property type="project" value="UniProtKB-ARBA"/>
</dbReference>
<proteinExistence type="predicted"/>
<name>A0A1H5UE41_XYLRU</name>
<dbReference type="InterPro" id="IPR029044">
    <property type="entry name" value="Nucleotide-diphossugar_trans"/>
</dbReference>
<dbReference type="RefSeq" id="WP_103915506.1">
    <property type="nucleotide sequence ID" value="NZ_FNUV01000003.1"/>
</dbReference>
<evidence type="ECO:0000259" key="3">
    <source>
        <dbReference type="Pfam" id="PF00535"/>
    </source>
</evidence>
<keyword evidence="2 4" id="KW-0808">Transferase</keyword>
<gene>
    <name evidence="4" type="ORF">SAMN05216354_1406</name>
</gene>
<protein>
    <submittedName>
        <fullName evidence="4">Glycosyltransferase involved in cell wall bisynthesis</fullName>
    </submittedName>
</protein>
<evidence type="ECO:0000256" key="1">
    <source>
        <dbReference type="ARBA" id="ARBA00022676"/>
    </source>
</evidence>
<dbReference type="PANTHER" id="PTHR22916:SF51">
    <property type="entry name" value="GLYCOSYLTRANSFERASE EPSH-RELATED"/>
    <property type="match status" value="1"/>
</dbReference>
<dbReference type="SUPFAM" id="SSF53448">
    <property type="entry name" value="Nucleotide-diphospho-sugar transferases"/>
    <property type="match status" value="1"/>
</dbReference>
<dbReference type="Proteomes" id="UP000236735">
    <property type="component" value="Unassembled WGS sequence"/>
</dbReference>
<dbReference type="PANTHER" id="PTHR22916">
    <property type="entry name" value="GLYCOSYLTRANSFERASE"/>
    <property type="match status" value="1"/>
</dbReference>
<evidence type="ECO:0000313" key="5">
    <source>
        <dbReference type="Proteomes" id="UP000236735"/>
    </source>
</evidence>
<evidence type="ECO:0000313" key="4">
    <source>
        <dbReference type="EMBL" id="SEF73239.1"/>
    </source>
</evidence>
<dbReference type="Pfam" id="PF00535">
    <property type="entry name" value="Glycos_transf_2"/>
    <property type="match status" value="1"/>
</dbReference>
<dbReference type="InterPro" id="IPR001173">
    <property type="entry name" value="Glyco_trans_2-like"/>
</dbReference>
<sequence length="301" mass="35086">MIKVSVILPIYNVAPYLDDAFQSLINQSLKEIEIIAVNDGSTDDSEEIIKKYAEQDARISFYSQTNQGQSVARNLALQHASGKYIYMMDSDDILADREALRICYDYAEDNHADFIFFDGNIIQEEGAAPLTWNYQRTQEWEENKAIIGENLLNRMLDLSKHNCVVWLLLIKHDYLKRIGLSFYPGIIHEDELFTTKLTLQSNNIYCLKKSFVNHRVRSVSTMGKHYSKRNINCYLTVIDELLRWQKSPIIHKFAKYTLSKVFYTGHIIPFKDKFSVFGRALRSGYIKYIGIKSCMVFWLKR</sequence>
<evidence type="ECO:0000256" key="2">
    <source>
        <dbReference type="ARBA" id="ARBA00022679"/>
    </source>
</evidence>